<organism evidence="2 3">
    <name type="scientific">Terriglobus roseus</name>
    <dbReference type="NCBI Taxonomy" id="392734"/>
    <lineage>
        <taxon>Bacteria</taxon>
        <taxon>Pseudomonadati</taxon>
        <taxon>Acidobacteriota</taxon>
        <taxon>Terriglobia</taxon>
        <taxon>Terriglobales</taxon>
        <taxon>Acidobacteriaceae</taxon>
        <taxon>Terriglobus</taxon>
    </lineage>
</organism>
<keyword evidence="3" id="KW-1185">Reference proteome</keyword>
<evidence type="ECO:0000313" key="2">
    <source>
        <dbReference type="EMBL" id="SDE90613.1"/>
    </source>
</evidence>
<dbReference type="Gene3D" id="3.40.720.10">
    <property type="entry name" value="Alkaline Phosphatase, subunit A"/>
    <property type="match status" value="1"/>
</dbReference>
<feature type="chain" id="PRO_5009241190" evidence="1">
    <location>
        <begin position="21"/>
        <end position="440"/>
    </location>
</feature>
<accession>A0A1G7GRE6</accession>
<reference evidence="2 3" key="1">
    <citation type="submission" date="2016-10" db="EMBL/GenBank/DDBJ databases">
        <authorList>
            <person name="de Groot N.N."/>
        </authorList>
    </citation>
    <scope>NUCLEOTIDE SEQUENCE [LARGE SCALE GENOMIC DNA]</scope>
    <source>
        <strain evidence="2 3">GAS232</strain>
    </source>
</reference>
<gene>
    <name evidence="2" type="ORF">SAMN05444167_0774</name>
</gene>
<evidence type="ECO:0000256" key="1">
    <source>
        <dbReference type="SAM" id="SignalP"/>
    </source>
</evidence>
<dbReference type="InterPro" id="IPR002591">
    <property type="entry name" value="Phosphodiest/P_Trfase"/>
</dbReference>
<dbReference type="Proteomes" id="UP000182427">
    <property type="component" value="Chromosome I"/>
</dbReference>
<sequence length="440" mass="47983">MPVALILLLLGILLAPNSYAQTDRKVIIVTLDGFPAYALQDSRLPMPTLRRMMRDGAYADTMQPINLTVTWPNHTAMITGVDAAKHDVLVNGRILFGPQGTPPHTEPWIDRDLMVHAPTLYDVASEAGLTTAQVDWVAIYHAKLINWRFAELPEPDGEIERDLITQGFVTAEQLKDFNKSSAAWRDQIRIEAVSDILHKHHPNLLLLHLTDLDNINHAYGPMSAASFSSMKALDSHLQDIIDAVRDSGDLDKTSIFVVSDHGFRTFDKVVHLNTLLRQRGLIRGEGSNVNCDAWVMPEGGSALVYVTNESMKATITPQLQALLADVEGVDHIYGPSDFATQGIPGTGDQAPALYLTAKPGYALEGGDTGPLITSSTGHGTHGYSNADPQMGALFVAWGANIRNGIHLETVKNVDIAPTAASILRLKMNEVSGQVLKEILR</sequence>
<dbReference type="PANTHER" id="PTHR10151:SF120">
    <property type="entry name" value="BIS(5'-ADENOSYL)-TRIPHOSPHATASE"/>
    <property type="match status" value="1"/>
</dbReference>
<evidence type="ECO:0000313" key="3">
    <source>
        <dbReference type="Proteomes" id="UP000182427"/>
    </source>
</evidence>
<feature type="signal peptide" evidence="1">
    <location>
        <begin position="1"/>
        <end position="20"/>
    </location>
</feature>
<keyword evidence="1" id="KW-0732">Signal</keyword>
<dbReference type="PANTHER" id="PTHR10151">
    <property type="entry name" value="ECTONUCLEOTIDE PYROPHOSPHATASE/PHOSPHODIESTERASE"/>
    <property type="match status" value="1"/>
</dbReference>
<dbReference type="SUPFAM" id="SSF53649">
    <property type="entry name" value="Alkaline phosphatase-like"/>
    <property type="match status" value="1"/>
</dbReference>
<dbReference type="GO" id="GO:0016787">
    <property type="term" value="F:hydrolase activity"/>
    <property type="evidence" value="ECO:0007669"/>
    <property type="project" value="UniProtKB-ARBA"/>
</dbReference>
<dbReference type="InterPro" id="IPR017850">
    <property type="entry name" value="Alkaline_phosphatase_core_sf"/>
</dbReference>
<dbReference type="EMBL" id="LT629690">
    <property type="protein sequence ID" value="SDE90613.1"/>
    <property type="molecule type" value="Genomic_DNA"/>
</dbReference>
<protein>
    <submittedName>
        <fullName evidence="2">Predicted pyrophosphatase or phosphodiesterase, AlkP superfamily</fullName>
    </submittedName>
</protein>
<dbReference type="Pfam" id="PF01663">
    <property type="entry name" value="Phosphodiest"/>
    <property type="match status" value="1"/>
</dbReference>
<name>A0A1G7GRE6_9BACT</name>
<dbReference type="OrthoDB" id="9779418at2"/>
<dbReference type="AlphaFoldDB" id="A0A1G7GRE6"/>
<proteinExistence type="predicted"/>
<dbReference type="RefSeq" id="WP_083343989.1">
    <property type="nucleotide sequence ID" value="NZ_LT629690.1"/>
</dbReference>